<proteinExistence type="predicted"/>
<evidence type="ECO:0000313" key="2">
    <source>
        <dbReference type="Proteomes" id="UP000828048"/>
    </source>
</evidence>
<comment type="caution">
    <text evidence="1">The sequence shown here is derived from an EMBL/GenBank/DDBJ whole genome shotgun (WGS) entry which is preliminary data.</text>
</comment>
<evidence type="ECO:0000313" key="1">
    <source>
        <dbReference type="EMBL" id="KAH7846346.1"/>
    </source>
</evidence>
<gene>
    <name evidence="1" type="ORF">Vadar_012752</name>
</gene>
<organism evidence="1 2">
    <name type="scientific">Vaccinium darrowii</name>
    <dbReference type="NCBI Taxonomy" id="229202"/>
    <lineage>
        <taxon>Eukaryota</taxon>
        <taxon>Viridiplantae</taxon>
        <taxon>Streptophyta</taxon>
        <taxon>Embryophyta</taxon>
        <taxon>Tracheophyta</taxon>
        <taxon>Spermatophyta</taxon>
        <taxon>Magnoliopsida</taxon>
        <taxon>eudicotyledons</taxon>
        <taxon>Gunneridae</taxon>
        <taxon>Pentapetalae</taxon>
        <taxon>asterids</taxon>
        <taxon>Ericales</taxon>
        <taxon>Ericaceae</taxon>
        <taxon>Vaccinioideae</taxon>
        <taxon>Vaccinieae</taxon>
        <taxon>Vaccinium</taxon>
    </lineage>
</organism>
<accession>A0ACB7XYM3</accession>
<protein>
    <submittedName>
        <fullName evidence="1">Uncharacterized protein</fullName>
    </submittedName>
</protein>
<dbReference type="EMBL" id="CM037155">
    <property type="protein sequence ID" value="KAH7846346.1"/>
    <property type="molecule type" value="Genomic_DNA"/>
</dbReference>
<reference evidence="1 2" key="1">
    <citation type="journal article" date="2021" name="Hortic Res">
        <title>High-quality reference genome and annotation aids understanding of berry development for evergreen blueberry (Vaccinium darrowii).</title>
        <authorList>
            <person name="Yu J."/>
            <person name="Hulse-Kemp A.M."/>
            <person name="Babiker E."/>
            <person name="Staton M."/>
        </authorList>
    </citation>
    <scope>NUCLEOTIDE SEQUENCE [LARGE SCALE GENOMIC DNA]</scope>
    <source>
        <strain evidence="2">cv. NJ 8807/NJ 8810</strain>
        <tissue evidence="1">Young leaf</tissue>
    </source>
</reference>
<dbReference type="Proteomes" id="UP000828048">
    <property type="component" value="Chromosome 5"/>
</dbReference>
<sequence>MAGFARASSSLALFLLCLVVSSSEGREFLVGGKTDAWEIPNNSSQSDSLNQWAENSRFRVGDTLVWKYDGSKDSVLQVSKRDYVTCNTSSPIEEYKDGNTKVKLDQSGPFYFISGAQGNCLKGEKLLVVVMSSKHSGHLGMAPAPSPVEFGGPAIAPTSGSGPFGGGLIVVFGVLAGWVLM</sequence>
<name>A0ACB7XYM3_9ERIC</name>
<keyword evidence="2" id="KW-1185">Reference proteome</keyword>